<gene>
    <name evidence="2" type="ORF">TMSB3V08_LOCUS4713</name>
</gene>
<dbReference type="EMBL" id="OB793575">
    <property type="protein sequence ID" value="CAD7427886.1"/>
    <property type="molecule type" value="Genomic_DNA"/>
</dbReference>
<protein>
    <submittedName>
        <fullName evidence="2">Uncharacterized protein</fullName>
    </submittedName>
</protein>
<organism evidence="2">
    <name type="scientific">Timema monikensis</name>
    <dbReference type="NCBI Taxonomy" id="170555"/>
    <lineage>
        <taxon>Eukaryota</taxon>
        <taxon>Metazoa</taxon>
        <taxon>Ecdysozoa</taxon>
        <taxon>Arthropoda</taxon>
        <taxon>Hexapoda</taxon>
        <taxon>Insecta</taxon>
        <taxon>Pterygota</taxon>
        <taxon>Neoptera</taxon>
        <taxon>Polyneoptera</taxon>
        <taxon>Phasmatodea</taxon>
        <taxon>Timematodea</taxon>
        <taxon>Timematoidea</taxon>
        <taxon>Timematidae</taxon>
        <taxon>Timema</taxon>
    </lineage>
</organism>
<feature type="compositionally biased region" description="Polar residues" evidence="1">
    <location>
        <begin position="29"/>
        <end position="43"/>
    </location>
</feature>
<feature type="region of interest" description="Disordered" evidence="1">
    <location>
        <begin position="29"/>
        <end position="49"/>
    </location>
</feature>
<accession>A0A7R9E5L5</accession>
<reference evidence="2" key="1">
    <citation type="submission" date="2020-11" db="EMBL/GenBank/DDBJ databases">
        <authorList>
            <person name="Tran Van P."/>
        </authorList>
    </citation>
    <scope>NUCLEOTIDE SEQUENCE</scope>
</reference>
<evidence type="ECO:0000313" key="2">
    <source>
        <dbReference type="EMBL" id="CAD7427886.1"/>
    </source>
</evidence>
<sequence>MHFEVIHKPCNTVEGECVLKPSIGDVLSDPSSVEELSNSSNTAVPGEQPSALIDLPLFSLEEALQLVGLDEESTQQNTPSDKELSAEEHKAPPPVVVVPSPSEEEGEKVEKQQQLDSDEEPSLLSDMIQTAQFHHPHPHPRAFQENSLGDSSPSPSGGLGQTATFHRPPFAGAR</sequence>
<feature type="region of interest" description="Disordered" evidence="1">
    <location>
        <begin position="68"/>
        <end position="174"/>
    </location>
</feature>
<feature type="compositionally biased region" description="Basic and acidic residues" evidence="1">
    <location>
        <begin position="80"/>
        <end position="91"/>
    </location>
</feature>
<proteinExistence type="predicted"/>
<feature type="compositionally biased region" description="Low complexity" evidence="1">
    <location>
        <begin position="147"/>
        <end position="156"/>
    </location>
</feature>
<name>A0A7R9E5L5_9NEOP</name>
<dbReference type="AlphaFoldDB" id="A0A7R9E5L5"/>
<evidence type="ECO:0000256" key="1">
    <source>
        <dbReference type="SAM" id="MobiDB-lite"/>
    </source>
</evidence>